<keyword evidence="2" id="KW-0663">Pyridoxal phosphate</keyword>
<dbReference type="EMBL" id="CP000511">
    <property type="protein sequence ID" value="ABM12899.1"/>
    <property type="molecule type" value="Genomic_DNA"/>
</dbReference>
<dbReference type="PANTHER" id="PTHR46577:SF1">
    <property type="entry name" value="HTH-TYPE TRANSCRIPTIONAL REGULATORY PROTEIN GABR"/>
    <property type="match status" value="1"/>
</dbReference>
<evidence type="ECO:0000256" key="4">
    <source>
        <dbReference type="ARBA" id="ARBA00023125"/>
    </source>
</evidence>
<dbReference type="eggNOG" id="COG1167">
    <property type="taxonomic scope" value="Bacteria"/>
</dbReference>
<sequence>MRHVANNLAHLACLSISSSAILASMTEAMVARSLDVDLLVRELGNWRTSSRSGPAYHGLADAIRLLIIDGRLPVGARLPSERLLAEVLHVSRTTVTAAYAQLRDDGYLNARRGARSTTALPLRPAAPAPLAPTGANLAAATLAAPAAIAARAFAEAAEEVTPYLHQIGVELTGVLPLRTAIAEKYCARGLPTDPDEIMVTTGALHAIGLILATYTQPDDRVLVEQPTYHGALAAMASRGLRTVPVAMAPDGWELDAVEAAIRQLAPNLAYLVPDNHNPTGMTLPVPERKRLAHIISDTRTRTIVDETITDMWLDEPVPAPLAASMTGRRDLVLTVGSMSKSFWGGLRIGWIRAERSTLATVAVQRPAVDMGTPIFEQLAAAKLLASEDEVLPERREILRSRRALLLALLAEHLPDWRPAPGKGGLSLWVRLPAPMSSALSAAASRMGLEIPPGPRFGVDGSLERFIRVPYTLPDGQLVEAIELLARAWRSVTGMTASEPTAVVV</sequence>
<dbReference type="GO" id="GO:0003700">
    <property type="term" value="F:DNA-binding transcription factor activity"/>
    <property type="evidence" value="ECO:0007669"/>
    <property type="project" value="InterPro"/>
</dbReference>
<dbReference type="PANTHER" id="PTHR46577">
    <property type="entry name" value="HTH-TYPE TRANSCRIPTIONAL REGULATORY PROTEIN GABR"/>
    <property type="match status" value="1"/>
</dbReference>
<feature type="signal peptide" evidence="6">
    <location>
        <begin position="1"/>
        <end position="22"/>
    </location>
</feature>
<dbReference type="Proteomes" id="UP000009159">
    <property type="component" value="Chromosome"/>
</dbReference>
<dbReference type="Gene3D" id="3.90.1150.10">
    <property type="entry name" value="Aspartate Aminotransferase, domain 1"/>
    <property type="match status" value="1"/>
</dbReference>
<evidence type="ECO:0000259" key="7">
    <source>
        <dbReference type="PROSITE" id="PS50949"/>
    </source>
</evidence>
<keyword evidence="6" id="KW-0732">Signal</keyword>
<dbReference type="InterPro" id="IPR000524">
    <property type="entry name" value="Tscrpt_reg_HTH_GntR"/>
</dbReference>
<dbReference type="Pfam" id="PF00155">
    <property type="entry name" value="Aminotran_1_2"/>
    <property type="match status" value="1"/>
</dbReference>
<dbReference type="InterPro" id="IPR015424">
    <property type="entry name" value="PyrdxlP-dep_Trfase"/>
</dbReference>
<evidence type="ECO:0000256" key="3">
    <source>
        <dbReference type="ARBA" id="ARBA00023015"/>
    </source>
</evidence>
<keyword evidence="9" id="KW-1185">Reference proteome</keyword>
<feature type="domain" description="HTH gntR-type" evidence="7">
    <location>
        <begin position="53"/>
        <end position="122"/>
    </location>
</feature>
<protein>
    <submittedName>
        <fullName evidence="8">Transcriptional regulator, GntR family</fullName>
    </submittedName>
</protein>
<dbReference type="SMART" id="SM00345">
    <property type="entry name" value="HTH_GNTR"/>
    <property type="match status" value="1"/>
</dbReference>
<dbReference type="AlphaFoldDB" id="A1T6U9"/>
<dbReference type="Pfam" id="PF00392">
    <property type="entry name" value="GntR"/>
    <property type="match status" value="1"/>
</dbReference>
<dbReference type="SUPFAM" id="SSF46785">
    <property type="entry name" value="Winged helix' DNA-binding domain"/>
    <property type="match status" value="1"/>
</dbReference>
<dbReference type="SUPFAM" id="SSF53383">
    <property type="entry name" value="PLP-dependent transferases"/>
    <property type="match status" value="1"/>
</dbReference>
<evidence type="ECO:0000256" key="6">
    <source>
        <dbReference type="SAM" id="SignalP"/>
    </source>
</evidence>
<evidence type="ECO:0000256" key="1">
    <source>
        <dbReference type="ARBA" id="ARBA00005384"/>
    </source>
</evidence>
<keyword evidence="5" id="KW-0804">Transcription</keyword>
<dbReference type="InterPro" id="IPR036388">
    <property type="entry name" value="WH-like_DNA-bd_sf"/>
</dbReference>
<dbReference type="Gene3D" id="3.40.640.10">
    <property type="entry name" value="Type I PLP-dependent aspartate aminotransferase-like (Major domain)"/>
    <property type="match status" value="1"/>
</dbReference>
<dbReference type="InterPro" id="IPR036390">
    <property type="entry name" value="WH_DNA-bd_sf"/>
</dbReference>
<organism evidence="8 9">
    <name type="scientific">Mycolicibacterium vanbaalenii (strain DSM 7251 / JCM 13017 / BCRC 16820 / KCTC 9966 / NRRL B-24157 / PYR-1)</name>
    <name type="common">Mycobacterium vanbaalenii</name>
    <dbReference type="NCBI Taxonomy" id="350058"/>
    <lineage>
        <taxon>Bacteria</taxon>
        <taxon>Bacillati</taxon>
        <taxon>Actinomycetota</taxon>
        <taxon>Actinomycetes</taxon>
        <taxon>Mycobacteriales</taxon>
        <taxon>Mycobacteriaceae</taxon>
        <taxon>Mycolicibacterium</taxon>
    </lineage>
</organism>
<gene>
    <name evidence="8" type="ordered locus">Mvan_2084</name>
</gene>
<dbReference type="STRING" id="350058.Mvan_2084"/>
<reference evidence="8" key="1">
    <citation type="submission" date="2006-12" db="EMBL/GenBank/DDBJ databases">
        <title>Complete sequence of Mycobacterium vanbaalenii PYR-1.</title>
        <authorList>
            <consortium name="US DOE Joint Genome Institute"/>
            <person name="Copeland A."/>
            <person name="Lucas S."/>
            <person name="Lapidus A."/>
            <person name="Barry K."/>
            <person name="Detter J.C."/>
            <person name="Glavina del Rio T."/>
            <person name="Hammon N."/>
            <person name="Israni S."/>
            <person name="Dalin E."/>
            <person name="Tice H."/>
            <person name="Pitluck S."/>
            <person name="Singan V."/>
            <person name="Schmutz J."/>
            <person name="Larimer F."/>
            <person name="Land M."/>
            <person name="Hauser L."/>
            <person name="Kyrpides N."/>
            <person name="Anderson I.J."/>
            <person name="Miller C."/>
            <person name="Richardson P."/>
        </authorList>
    </citation>
    <scope>NUCLEOTIDE SEQUENCE [LARGE SCALE GENOMIC DNA]</scope>
    <source>
        <strain evidence="8">PYR-1</strain>
    </source>
</reference>
<dbReference type="CDD" id="cd00609">
    <property type="entry name" value="AAT_like"/>
    <property type="match status" value="1"/>
</dbReference>
<evidence type="ECO:0000313" key="8">
    <source>
        <dbReference type="EMBL" id="ABM12899.1"/>
    </source>
</evidence>
<dbReference type="InterPro" id="IPR004839">
    <property type="entry name" value="Aminotransferase_I/II_large"/>
</dbReference>
<dbReference type="InterPro" id="IPR015421">
    <property type="entry name" value="PyrdxlP-dep_Trfase_major"/>
</dbReference>
<dbReference type="CDD" id="cd07377">
    <property type="entry name" value="WHTH_GntR"/>
    <property type="match status" value="1"/>
</dbReference>
<accession>A1T6U9</accession>
<comment type="similarity">
    <text evidence="1">In the C-terminal section; belongs to the class-I pyridoxal-phosphate-dependent aminotransferase family.</text>
</comment>
<dbReference type="GO" id="GO:0003677">
    <property type="term" value="F:DNA binding"/>
    <property type="evidence" value="ECO:0007669"/>
    <property type="project" value="UniProtKB-KW"/>
</dbReference>
<dbReference type="PRINTS" id="PR00035">
    <property type="entry name" value="HTHGNTR"/>
</dbReference>
<keyword evidence="3" id="KW-0805">Transcription regulation</keyword>
<name>A1T6U9_MYCVP</name>
<dbReference type="PROSITE" id="PS50949">
    <property type="entry name" value="HTH_GNTR"/>
    <property type="match status" value="1"/>
</dbReference>
<dbReference type="GO" id="GO:0030170">
    <property type="term" value="F:pyridoxal phosphate binding"/>
    <property type="evidence" value="ECO:0007669"/>
    <property type="project" value="InterPro"/>
</dbReference>
<evidence type="ECO:0000256" key="5">
    <source>
        <dbReference type="ARBA" id="ARBA00023163"/>
    </source>
</evidence>
<dbReference type="HOGENOM" id="CLU_017584_0_0_11"/>
<proteinExistence type="inferred from homology"/>
<evidence type="ECO:0000256" key="2">
    <source>
        <dbReference type="ARBA" id="ARBA00022898"/>
    </source>
</evidence>
<keyword evidence="4" id="KW-0238">DNA-binding</keyword>
<feature type="chain" id="PRO_5002637462" evidence="6">
    <location>
        <begin position="23"/>
        <end position="504"/>
    </location>
</feature>
<dbReference type="Gene3D" id="1.10.10.10">
    <property type="entry name" value="Winged helix-like DNA-binding domain superfamily/Winged helix DNA-binding domain"/>
    <property type="match status" value="1"/>
</dbReference>
<dbReference type="InterPro" id="IPR051446">
    <property type="entry name" value="HTH_trans_reg/aminotransferase"/>
</dbReference>
<evidence type="ECO:0000313" key="9">
    <source>
        <dbReference type="Proteomes" id="UP000009159"/>
    </source>
</evidence>
<dbReference type="InterPro" id="IPR015422">
    <property type="entry name" value="PyrdxlP-dep_Trfase_small"/>
</dbReference>
<dbReference type="KEGG" id="mva:Mvan_2084"/>